<proteinExistence type="predicted"/>
<comment type="caution">
    <text evidence="1">The sequence shown here is derived from an EMBL/GenBank/DDBJ whole genome shotgun (WGS) entry which is preliminary data.</text>
</comment>
<name>A0A392R118_9FABA</name>
<feature type="non-terminal residue" evidence="1">
    <location>
        <position position="105"/>
    </location>
</feature>
<accession>A0A392R118</accession>
<sequence length="105" mass="11786">MAKAPNFQSLNPSPSFKPPNFEHHLVERNLIHLGECTRGLGAEFSWRKAMEWCGKWCVGLINKGHFSPSSPSEKSLAQRASFIDFPKVSGWSEEASGMILAQRRL</sequence>
<dbReference type="AlphaFoldDB" id="A0A392R118"/>
<dbReference type="Proteomes" id="UP000265520">
    <property type="component" value="Unassembled WGS sequence"/>
</dbReference>
<evidence type="ECO:0000313" key="2">
    <source>
        <dbReference type="Proteomes" id="UP000265520"/>
    </source>
</evidence>
<protein>
    <submittedName>
        <fullName evidence="1">Uncharacterized protein</fullName>
    </submittedName>
</protein>
<dbReference type="EMBL" id="LXQA010175979">
    <property type="protein sequence ID" value="MCI29949.1"/>
    <property type="molecule type" value="Genomic_DNA"/>
</dbReference>
<evidence type="ECO:0000313" key="1">
    <source>
        <dbReference type="EMBL" id="MCI29949.1"/>
    </source>
</evidence>
<keyword evidence="2" id="KW-1185">Reference proteome</keyword>
<organism evidence="1 2">
    <name type="scientific">Trifolium medium</name>
    <dbReference type="NCBI Taxonomy" id="97028"/>
    <lineage>
        <taxon>Eukaryota</taxon>
        <taxon>Viridiplantae</taxon>
        <taxon>Streptophyta</taxon>
        <taxon>Embryophyta</taxon>
        <taxon>Tracheophyta</taxon>
        <taxon>Spermatophyta</taxon>
        <taxon>Magnoliopsida</taxon>
        <taxon>eudicotyledons</taxon>
        <taxon>Gunneridae</taxon>
        <taxon>Pentapetalae</taxon>
        <taxon>rosids</taxon>
        <taxon>fabids</taxon>
        <taxon>Fabales</taxon>
        <taxon>Fabaceae</taxon>
        <taxon>Papilionoideae</taxon>
        <taxon>50 kb inversion clade</taxon>
        <taxon>NPAAA clade</taxon>
        <taxon>Hologalegina</taxon>
        <taxon>IRL clade</taxon>
        <taxon>Trifolieae</taxon>
        <taxon>Trifolium</taxon>
    </lineage>
</organism>
<reference evidence="1 2" key="1">
    <citation type="journal article" date="2018" name="Front. Plant Sci.">
        <title>Red Clover (Trifolium pratense) and Zigzag Clover (T. medium) - A Picture of Genomic Similarities and Differences.</title>
        <authorList>
            <person name="Dluhosova J."/>
            <person name="Istvanek J."/>
            <person name="Nedelnik J."/>
            <person name="Repkova J."/>
        </authorList>
    </citation>
    <scope>NUCLEOTIDE SEQUENCE [LARGE SCALE GENOMIC DNA]</scope>
    <source>
        <strain evidence="2">cv. 10/8</strain>
        <tissue evidence="1">Leaf</tissue>
    </source>
</reference>